<keyword evidence="2" id="KW-1185">Reference proteome</keyword>
<dbReference type="InParanoid" id="K3WUF9"/>
<dbReference type="AlphaFoldDB" id="K3WUF9"/>
<dbReference type="EMBL" id="GL376613">
    <property type="status" value="NOT_ANNOTATED_CDS"/>
    <property type="molecule type" value="Genomic_DNA"/>
</dbReference>
<name>K3WUF9_GLOUD</name>
<dbReference type="EnsemblProtists" id="PYU1_T008606">
    <property type="protein sequence ID" value="PYU1_T008606"/>
    <property type="gene ID" value="PYU1_G008590"/>
</dbReference>
<sequence>MDNEIPGTTYLATLGELSTLLQTLDAPSSSLALFDSSWPLEGEVELLSPGGANKNEAPAYEVEPPQRAGNCASPTALTLYNDSTDQLVEDGEQDIPPTVEMDASIVAGKQARQAAMAARRRDVHREKKRNELHQLRAESAVLAVQLDKLLAKNEILRSKLQYRADDCRAIAGWKRIALRQMKRRLDSEALNRELRAQIRMHQALTQDLMNVLRTRLSTIDSNGAMALVSPLQNTIIEFNDADLRLISSFTSEMDSMYEQTDDVFRSRDIASVAESTYSLQYHHRWDEQTKSQYVEVLESTVVSFGLHETVQGLLKSLLLMFGKECTPAVISLPPSKNTSALKVTFTFGAPDGESSRYQYVGVVKRFDERDRNVFVWRAFTENIDDGSVRAQFIESGWCVAQEQSKLASSGPTMAGSTPTVLRYCTRIRPLQSRAAFAVISAMRPRYDYIDMLIQSGENEARTFVQTIEDVLMDDAVSMEARI</sequence>
<reference evidence="1" key="3">
    <citation type="submission" date="2015-02" db="UniProtKB">
        <authorList>
            <consortium name="EnsemblProtists"/>
        </authorList>
    </citation>
    <scope>IDENTIFICATION</scope>
    <source>
        <strain evidence="1">DAOM BR144</strain>
    </source>
</reference>
<reference evidence="2" key="2">
    <citation type="submission" date="2010-04" db="EMBL/GenBank/DDBJ databases">
        <authorList>
            <person name="Buell R."/>
            <person name="Hamilton J."/>
            <person name="Hostetler J."/>
        </authorList>
    </citation>
    <scope>NUCLEOTIDE SEQUENCE [LARGE SCALE GENOMIC DNA]</scope>
    <source>
        <strain evidence="2">DAOM:BR144</strain>
    </source>
</reference>
<dbReference type="OMA" id="XVANAVA"/>
<evidence type="ECO:0000313" key="2">
    <source>
        <dbReference type="Proteomes" id="UP000019132"/>
    </source>
</evidence>
<organism evidence="1 2">
    <name type="scientific">Globisporangium ultimum (strain ATCC 200006 / CBS 805.95 / DAOM BR144)</name>
    <name type="common">Pythium ultimum</name>
    <dbReference type="NCBI Taxonomy" id="431595"/>
    <lineage>
        <taxon>Eukaryota</taxon>
        <taxon>Sar</taxon>
        <taxon>Stramenopiles</taxon>
        <taxon>Oomycota</taxon>
        <taxon>Peronosporomycetes</taxon>
        <taxon>Pythiales</taxon>
        <taxon>Pythiaceae</taxon>
        <taxon>Globisporangium</taxon>
    </lineage>
</organism>
<dbReference type="Proteomes" id="UP000019132">
    <property type="component" value="Unassembled WGS sequence"/>
</dbReference>
<reference evidence="2" key="1">
    <citation type="journal article" date="2010" name="Genome Biol.">
        <title>Genome sequence of the necrotrophic plant pathogen Pythium ultimum reveals original pathogenicity mechanisms and effector repertoire.</title>
        <authorList>
            <person name="Levesque C.A."/>
            <person name="Brouwer H."/>
            <person name="Cano L."/>
            <person name="Hamilton J.P."/>
            <person name="Holt C."/>
            <person name="Huitema E."/>
            <person name="Raffaele S."/>
            <person name="Robideau G.P."/>
            <person name="Thines M."/>
            <person name="Win J."/>
            <person name="Zerillo M.M."/>
            <person name="Beakes G.W."/>
            <person name="Boore J.L."/>
            <person name="Busam D."/>
            <person name="Dumas B."/>
            <person name="Ferriera S."/>
            <person name="Fuerstenberg S.I."/>
            <person name="Gachon C.M."/>
            <person name="Gaulin E."/>
            <person name="Govers F."/>
            <person name="Grenville-Briggs L."/>
            <person name="Horner N."/>
            <person name="Hostetler J."/>
            <person name="Jiang R.H."/>
            <person name="Johnson J."/>
            <person name="Krajaejun T."/>
            <person name="Lin H."/>
            <person name="Meijer H.J."/>
            <person name="Moore B."/>
            <person name="Morris P."/>
            <person name="Phuntmart V."/>
            <person name="Puiu D."/>
            <person name="Shetty J."/>
            <person name="Stajich J.E."/>
            <person name="Tripathy S."/>
            <person name="Wawra S."/>
            <person name="van West P."/>
            <person name="Whitty B.R."/>
            <person name="Coutinho P.M."/>
            <person name="Henrissat B."/>
            <person name="Martin F."/>
            <person name="Thomas P.D."/>
            <person name="Tyler B.M."/>
            <person name="De Vries R.P."/>
            <person name="Kamoun S."/>
            <person name="Yandell M."/>
            <person name="Tisserat N."/>
            <person name="Buell C.R."/>
        </authorList>
    </citation>
    <scope>NUCLEOTIDE SEQUENCE</scope>
    <source>
        <strain evidence="2">DAOM:BR144</strain>
    </source>
</reference>
<proteinExistence type="predicted"/>
<dbReference type="VEuPathDB" id="FungiDB:PYU1_G008590"/>
<dbReference type="HOGENOM" id="CLU_658044_0_0_1"/>
<accession>K3WUF9</accession>
<dbReference type="eggNOG" id="ENOG502SS7E">
    <property type="taxonomic scope" value="Eukaryota"/>
</dbReference>
<protein>
    <submittedName>
        <fullName evidence="1">Uncharacterized protein</fullName>
    </submittedName>
</protein>
<evidence type="ECO:0000313" key="1">
    <source>
        <dbReference type="EnsemblProtists" id="PYU1_T008606"/>
    </source>
</evidence>